<keyword evidence="6" id="KW-0653">Protein transport</keyword>
<comment type="caution">
    <text evidence="10">The sequence shown here is derived from an EMBL/GenBank/DDBJ whole genome shotgun (WGS) entry which is preliminary data.</text>
</comment>
<evidence type="ECO:0000256" key="2">
    <source>
        <dbReference type="ARBA" id="ARBA00005484"/>
    </source>
</evidence>
<evidence type="ECO:0000256" key="6">
    <source>
        <dbReference type="ARBA" id="ARBA00022927"/>
    </source>
</evidence>
<keyword evidence="11" id="KW-1185">Reference proteome</keyword>
<evidence type="ECO:0000256" key="9">
    <source>
        <dbReference type="SAM" id="Phobius"/>
    </source>
</evidence>
<evidence type="ECO:0000256" key="4">
    <source>
        <dbReference type="ARBA" id="ARBA00022692"/>
    </source>
</evidence>
<feature type="transmembrane region" description="Helical" evidence="9">
    <location>
        <begin position="217"/>
        <end position="235"/>
    </location>
</feature>
<reference evidence="10" key="1">
    <citation type="journal article" date="2017" name="Nature">
        <title>The sunflower genome provides insights into oil metabolism, flowering and Asterid evolution.</title>
        <authorList>
            <person name="Badouin H."/>
            <person name="Gouzy J."/>
            <person name="Grassa C.J."/>
            <person name="Murat F."/>
            <person name="Staton S.E."/>
            <person name="Cottret L."/>
            <person name="Lelandais-Briere C."/>
            <person name="Owens G.L."/>
            <person name="Carrere S."/>
            <person name="Mayjonade B."/>
            <person name="Legrand L."/>
            <person name="Gill N."/>
            <person name="Kane N.C."/>
            <person name="Bowers J.E."/>
            <person name="Hubner S."/>
            <person name="Bellec A."/>
            <person name="Berard A."/>
            <person name="Berges H."/>
            <person name="Blanchet N."/>
            <person name="Boniface M.C."/>
            <person name="Brunel D."/>
            <person name="Catrice O."/>
            <person name="Chaidir N."/>
            <person name="Claudel C."/>
            <person name="Donnadieu C."/>
            <person name="Faraut T."/>
            <person name="Fievet G."/>
            <person name="Helmstetter N."/>
            <person name="King M."/>
            <person name="Knapp S.J."/>
            <person name="Lai Z."/>
            <person name="Le Paslier M.C."/>
            <person name="Lippi Y."/>
            <person name="Lorenzon L."/>
            <person name="Mandel J.R."/>
            <person name="Marage G."/>
            <person name="Marchand G."/>
            <person name="Marquand E."/>
            <person name="Bret-Mestries E."/>
            <person name="Morien E."/>
            <person name="Nambeesan S."/>
            <person name="Nguyen T."/>
            <person name="Pegot-Espagnet P."/>
            <person name="Pouilly N."/>
            <person name="Raftis F."/>
            <person name="Sallet E."/>
            <person name="Schiex T."/>
            <person name="Thomas J."/>
            <person name="Vandecasteele C."/>
            <person name="Vares D."/>
            <person name="Vear F."/>
            <person name="Vautrin S."/>
            <person name="Crespi M."/>
            <person name="Mangin B."/>
            <person name="Burke J.M."/>
            <person name="Salse J."/>
            <person name="Munos S."/>
            <person name="Vincourt P."/>
            <person name="Rieseberg L.H."/>
            <person name="Langlade N.B."/>
        </authorList>
    </citation>
    <scope>NUCLEOTIDE SEQUENCE</scope>
    <source>
        <tissue evidence="10">Leaves</tissue>
    </source>
</reference>
<evidence type="ECO:0000313" key="10">
    <source>
        <dbReference type="EMBL" id="KAF5802421.1"/>
    </source>
</evidence>
<proteinExistence type="inferred from homology"/>
<comment type="subcellular location">
    <subcellularLocation>
        <location evidence="1">Membrane</location>
        <topology evidence="1">Multi-pass membrane protein</topology>
    </subcellularLocation>
</comment>
<comment type="similarity">
    <text evidence="2">Belongs to the oligopeptide OPT transporter (TC 2.A.67.1) family.</text>
</comment>
<keyword evidence="7 9" id="KW-1133">Transmembrane helix</keyword>
<sequence length="354" mass="40031">MRLYSQRSLPPNGRTIWDQIRASFGDKFVDVHTRIMKKNYDPVPQWWFYSLLILIIGLALLTFLLGIGLALLFTLPIGVITATTNQQQGLNVITELIIGYMYPGKPLANVAFKTYGYISMSQAIMFLQDFKLGHYMKIPPKSMFIVQLVGTIVASSVYFATSWWLLTTVKYICDPSKLPEGSPWTCPGDDVFYNASIIWGVVGPQRMFGNLGLYSKINYFFLLGIIAPLPIWFLSRRFPERKWIRLINMPILISGPGGMPPTRAVNYNMWFAVGIFCNFVVYRKFKGWWARHNYILSAGLDAGVAFMAILCYFFLQIKDINGPQWWGTDADDHCPLAGCPTAPGVKVDGCPVVN</sequence>
<evidence type="ECO:0000313" key="11">
    <source>
        <dbReference type="Proteomes" id="UP000215914"/>
    </source>
</evidence>
<keyword evidence="5" id="KW-0571">Peptide transport</keyword>
<dbReference type="GO" id="GO:0035673">
    <property type="term" value="F:oligopeptide transmembrane transporter activity"/>
    <property type="evidence" value="ECO:0000318"/>
    <property type="project" value="GO_Central"/>
</dbReference>
<dbReference type="InterPro" id="IPR004648">
    <property type="entry name" value="Oligpept_transpt"/>
</dbReference>
<feature type="transmembrane region" description="Helical" evidence="9">
    <location>
        <begin position="294"/>
        <end position="315"/>
    </location>
</feature>
<evidence type="ECO:0000256" key="8">
    <source>
        <dbReference type="ARBA" id="ARBA00023136"/>
    </source>
</evidence>
<dbReference type="Pfam" id="PF03169">
    <property type="entry name" value="OPT"/>
    <property type="match status" value="1"/>
</dbReference>
<keyword evidence="4 9" id="KW-0812">Transmembrane</keyword>
<evidence type="ECO:0000256" key="3">
    <source>
        <dbReference type="ARBA" id="ARBA00022448"/>
    </source>
</evidence>
<organism evidence="10 11">
    <name type="scientific">Helianthus annuus</name>
    <name type="common">Common sunflower</name>
    <dbReference type="NCBI Taxonomy" id="4232"/>
    <lineage>
        <taxon>Eukaryota</taxon>
        <taxon>Viridiplantae</taxon>
        <taxon>Streptophyta</taxon>
        <taxon>Embryophyta</taxon>
        <taxon>Tracheophyta</taxon>
        <taxon>Spermatophyta</taxon>
        <taxon>Magnoliopsida</taxon>
        <taxon>eudicotyledons</taxon>
        <taxon>Gunneridae</taxon>
        <taxon>Pentapetalae</taxon>
        <taxon>asterids</taxon>
        <taxon>campanulids</taxon>
        <taxon>Asterales</taxon>
        <taxon>Asteraceae</taxon>
        <taxon>Asteroideae</taxon>
        <taxon>Heliantheae alliance</taxon>
        <taxon>Heliantheae</taxon>
        <taxon>Helianthus</taxon>
    </lineage>
</organism>
<name>A0A9K3IST2_HELAN</name>
<dbReference type="EMBL" id="MNCJ02000321">
    <property type="protein sequence ID" value="KAF5802421.1"/>
    <property type="molecule type" value="Genomic_DNA"/>
</dbReference>
<dbReference type="PANTHER" id="PTHR22601">
    <property type="entry name" value="ISP4 LIKE PROTEIN"/>
    <property type="match status" value="1"/>
</dbReference>
<keyword evidence="8 9" id="KW-0472">Membrane</keyword>
<evidence type="ECO:0000256" key="7">
    <source>
        <dbReference type="ARBA" id="ARBA00022989"/>
    </source>
</evidence>
<gene>
    <name evidence="10" type="ORF">HanXRQr2_Chr06g0259291</name>
</gene>
<protein>
    <submittedName>
        <fullName evidence="10">Oligopeptide transporter, OPT superfamily</fullName>
    </submittedName>
</protein>
<keyword evidence="3" id="KW-0813">Transport</keyword>
<dbReference type="NCBIfam" id="TIGR00728">
    <property type="entry name" value="OPT_sfam"/>
    <property type="match status" value="1"/>
</dbReference>
<accession>A0A9K3IST2</accession>
<dbReference type="GO" id="GO:0015031">
    <property type="term" value="P:protein transport"/>
    <property type="evidence" value="ECO:0007669"/>
    <property type="project" value="UniProtKB-KW"/>
</dbReference>
<dbReference type="AlphaFoldDB" id="A0A9K3IST2"/>
<dbReference type="Proteomes" id="UP000215914">
    <property type="component" value="Unassembled WGS sequence"/>
</dbReference>
<reference evidence="10" key="2">
    <citation type="submission" date="2020-06" db="EMBL/GenBank/DDBJ databases">
        <title>Helianthus annuus Genome sequencing and assembly Release 2.</title>
        <authorList>
            <person name="Gouzy J."/>
            <person name="Langlade N."/>
            <person name="Munos S."/>
        </authorList>
    </citation>
    <scope>NUCLEOTIDE SEQUENCE</scope>
    <source>
        <tissue evidence="10">Leaves</tissue>
    </source>
</reference>
<dbReference type="Gramene" id="mRNA:HanXRQr2_Chr06g0259291">
    <property type="protein sequence ID" value="mRNA:HanXRQr2_Chr06g0259291"/>
    <property type="gene ID" value="HanXRQr2_Chr06g0259291"/>
</dbReference>
<evidence type="ECO:0000256" key="5">
    <source>
        <dbReference type="ARBA" id="ARBA00022856"/>
    </source>
</evidence>
<dbReference type="GO" id="GO:0005886">
    <property type="term" value="C:plasma membrane"/>
    <property type="evidence" value="ECO:0000318"/>
    <property type="project" value="GO_Central"/>
</dbReference>
<dbReference type="InterPro" id="IPR004813">
    <property type="entry name" value="OPT"/>
</dbReference>
<feature type="transmembrane region" description="Helical" evidence="9">
    <location>
        <begin position="144"/>
        <end position="166"/>
    </location>
</feature>
<feature type="transmembrane region" description="Helical" evidence="9">
    <location>
        <begin position="46"/>
        <end position="73"/>
    </location>
</feature>
<feature type="transmembrane region" description="Helical" evidence="9">
    <location>
        <begin position="264"/>
        <end position="282"/>
    </location>
</feature>
<evidence type="ECO:0000256" key="1">
    <source>
        <dbReference type="ARBA" id="ARBA00004141"/>
    </source>
</evidence>